<accession>A0A0L8BZ32</accession>
<evidence type="ECO:0000313" key="1">
    <source>
        <dbReference type="EMBL" id="KOF19759.1"/>
    </source>
</evidence>
<sequence length="170" mass="19383">MKLFDWLIGYKPAPKGVDRQSTAALRTNLLAINRKTAPFIIRDGKPEGVDLVAEWKIVDARWYELFAKAGLQRVFKVLMKFDAADCEVRAVDQAWSVEWRAGVPMLALSADAFRGRKWEKSFGMAFAFKEDLSYGKVYEYRFNTAEIKTPLIDAAHRAGWGWRSVAFGKL</sequence>
<protein>
    <submittedName>
        <fullName evidence="1">Uncharacterized protein</fullName>
    </submittedName>
</protein>
<comment type="caution">
    <text evidence="1">The sequence shown here is derived from an EMBL/GenBank/DDBJ whole genome shotgun (WGS) entry which is preliminary data.</text>
</comment>
<name>A0A0L8BZ32_ENSAD</name>
<dbReference type="OrthoDB" id="4299760at2"/>
<gene>
    <name evidence="1" type="ORF">AC244_10265</name>
</gene>
<dbReference type="RefSeq" id="WP_053248727.1">
    <property type="nucleotide sequence ID" value="NZ_LGAP01000004.1"/>
</dbReference>
<reference evidence="2" key="1">
    <citation type="submission" date="2015-07" db="EMBL/GenBank/DDBJ databases">
        <title>Whole genome sequence of an Ensifer adhaerens strain isolated from a cave pool in the Wind Cave National Park.</title>
        <authorList>
            <person name="Eng W.W.H."/>
            <person name="Gan H.M."/>
            <person name="Barton H.A."/>
            <person name="Savka M.A."/>
        </authorList>
    </citation>
    <scope>NUCLEOTIDE SEQUENCE [LARGE SCALE GENOMIC DNA]</scope>
    <source>
        <strain evidence="2">SD006</strain>
    </source>
</reference>
<organism evidence="1 2">
    <name type="scientific">Ensifer adhaerens</name>
    <name type="common">Sinorhizobium morelense</name>
    <dbReference type="NCBI Taxonomy" id="106592"/>
    <lineage>
        <taxon>Bacteria</taxon>
        <taxon>Pseudomonadati</taxon>
        <taxon>Pseudomonadota</taxon>
        <taxon>Alphaproteobacteria</taxon>
        <taxon>Hyphomicrobiales</taxon>
        <taxon>Rhizobiaceae</taxon>
        <taxon>Sinorhizobium/Ensifer group</taxon>
        <taxon>Ensifer</taxon>
    </lineage>
</organism>
<dbReference type="EMBL" id="LGAP01000004">
    <property type="protein sequence ID" value="KOF19759.1"/>
    <property type="molecule type" value="Genomic_DNA"/>
</dbReference>
<dbReference type="Proteomes" id="UP000037425">
    <property type="component" value="Unassembled WGS sequence"/>
</dbReference>
<evidence type="ECO:0000313" key="2">
    <source>
        <dbReference type="Proteomes" id="UP000037425"/>
    </source>
</evidence>
<dbReference type="PATRIC" id="fig|106592.7.peg.5568"/>
<dbReference type="AlphaFoldDB" id="A0A0L8BZ32"/>
<proteinExistence type="predicted"/>